<comment type="caution">
    <text evidence="2">The sequence shown here is derived from an EMBL/GenBank/DDBJ whole genome shotgun (WGS) entry which is preliminary data.</text>
</comment>
<reference evidence="2 3" key="1">
    <citation type="journal article" date="2011" name="Front. Microbiol.">
        <title>Genomic signatures of strain selection and enhancement in Bacillus atrophaeus var. globigii, a historical biowarfare simulant.</title>
        <authorList>
            <person name="Gibbons H.S."/>
            <person name="Broomall S.M."/>
            <person name="McNew L.A."/>
            <person name="Daligault H."/>
            <person name="Chapman C."/>
            <person name="Bruce D."/>
            <person name="Karavis M."/>
            <person name="Krepps M."/>
            <person name="McGregor P.A."/>
            <person name="Hong C."/>
            <person name="Park K.H."/>
            <person name="Akmal A."/>
            <person name="Feldman A."/>
            <person name="Lin J.S."/>
            <person name="Chang W.E."/>
            <person name="Higgs B.W."/>
            <person name="Demirev P."/>
            <person name="Lindquist J."/>
            <person name="Liem A."/>
            <person name="Fochler E."/>
            <person name="Read T.D."/>
            <person name="Tapia R."/>
            <person name="Johnson S."/>
            <person name="Bishop-Lilly K.A."/>
            <person name="Detter C."/>
            <person name="Han C."/>
            <person name="Sozhamannan S."/>
            <person name="Rosenzweig C.N."/>
            <person name="Skowronski E.W."/>
        </authorList>
    </citation>
    <scope>NUCLEOTIDE SEQUENCE [LARGE SCALE GENOMIC DNA]</scope>
    <source>
        <strain evidence="2 3">MLST1</strain>
    </source>
</reference>
<dbReference type="EMBL" id="PIPL01000001">
    <property type="protein sequence ID" value="RUO25871.1"/>
    <property type="molecule type" value="Genomic_DNA"/>
</dbReference>
<dbReference type="PANTHER" id="PTHR38780:SF1">
    <property type="entry name" value="PROTEIN TUSC"/>
    <property type="match status" value="1"/>
</dbReference>
<dbReference type="NCBIfam" id="NF001238">
    <property type="entry name" value="PRK00211.1"/>
    <property type="match status" value="1"/>
</dbReference>
<dbReference type="Pfam" id="PF02635">
    <property type="entry name" value="DsrE"/>
    <property type="match status" value="1"/>
</dbReference>
<dbReference type="InterPro" id="IPR027396">
    <property type="entry name" value="DsrEFH-like"/>
</dbReference>
<dbReference type="Gene3D" id="3.40.1260.10">
    <property type="entry name" value="DsrEFH-like"/>
    <property type="match status" value="1"/>
</dbReference>
<evidence type="ECO:0000256" key="1">
    <source>
        <dbReference type="ARBA" id="ARBA00005996"/>
    </source>
</evidence>
<evidence type="ECO:0000313" key="3">
    <source>
        <dbReference type="Proteomes" id="UP000288293"/>
    </source>
</evidence>
<dbReference type="OrthoDB" id="9789418at2"/>
<dbReference type="AlphaFoldDB" id="A0A432W793"/>
<dbReference type="SUPFAM" id="SSF75169">
    <property type="entry name" value="DsrEFH-like"/>
    <property type="match status" value="1"/>
</dbReference>
<comment type="similarity">
    <text evidence="1">Belongs to the DsrF/TusC family.</text>
</comment>
<sequence>MLTFINTQTPHSSDVARNALDMIMMAVSMDQPVQVFFMHDGVWQLINQDTSAIERKNALVKYRILAEVFEMEELYVCAQSLAERGLNADALSLQATTLDSAALQQKLALSTKVVRF</sequence>
<gene>
    <name evidence="2" type="primary">tusC</name>
    <name evidence="2" type="ORF">CWE09_03855</name>
</gene>
<dbReference type="Proteomes" id="UP000288293">
    <property type="component" value="Unassembled WGS sequence"/>
</dbReference>
<evidence type="ECO:0000313" key="2">
    <source>
        <dbReference type="EMBL" id="RUO25871.1"/>
    </source>
</evidence>
<dbReference type="PANTHER" id="PTHR38780">
    <property type="entry name" value="PROTEIN TUSC"/>
    <property type="match status" value="1"/>
</dbReference>
<organism evidence="2 3">
    <name type="scientific">Aliidiomarina minuta</name>
    <dbReference type="NCBI Taxonomy" id="880057"/>
    <lineage>
        <taxon>Bacteria</taxon>
        <taxon>Pseudomonadati</taxon>
        <taxon>Pseudomonadota</taxon>
        <taxon>Gammaproteobacteria</taxon>
        <taxon>Alteromonadales</taxon>
        <taxon>Idiomarinaceae</taxon>
        <taxon>Aliidiomarina</taxon>
    </lineage>
</organism>
<keyword evidence="3" id="KW-1185">Reference proteome</keyword>
<dbReference type="InterPro" id="IPR017462">
    <property type="entry name" value="Sulphur_relay_TusC/DsrF"/>
</dbReference>
<dbReference type="NCBIfam" id="TIGR03010">
    <property type="entry name" value="sulf_tusC_dsrF"/>
    <property type="match status" value="1"/>
</dbReference>
<dbReference type="InterPro" id="IPR003787">
    <property type="entry name" value="Sulphur_relay_DsrE/F-like"/>
</dbReference>
<dbReference type="RefSeq" id="WP_126802688.1">
    <property type="nucleotide sequence ID" value="NZ_PIPL01000001.1"/>
</dbReference>
<proteinExistence type="inferred from homology"/>
<accession>A0A432W793</accession>
<keyword evidence="2" id="KW-0808">Transferase</keyword>
<protein>
    <submittedName>
        <fullName evidence="2">Sulfurtransferase complex subunit TusC</fullName>
    </submittedName>
</protein>
<dbReference type="GO" id="GO:0016740">
    <property type="term" value="F:transferase activity"/>
    <property type="evidence" value="ECO:0007669"/>
    <property type="project" value="UniProtKB-KW"/>
</dbReference>
<name>A0A432W793_9GAMM</name>